<evidence type="ECO:0008006" key="4">
    <source>
        <dbReference type="Google" id="ProtNLM"/>
    </source>
</evidence>
<name>A0A815SSZ5_9BILA</name>
<evidence type="ECO:0000313" key="1">
    <source>
        <dbReference type="EMBL" id="CAF1185938.1"/>
    </source>
</evidence>
<organism evidence="2 3">
    <name type="scientific">Adineta steineri</name>
    <dbReference type="NCBI Taxonomy" id="433720"/>
    <lineage>
        <taxon>Eukaryota</taxon>
        <taxon>Metazoa</taxon>
        <taxon>Spiralia</taxon>
        <taxon>Gnathifera</taxon>
        <taxon>Rotifera</taxon>
        <taxon>Eurotatoria</taxon>
        <taxon>Bdelloidea</taxon>
        <taxon>Adinetida</taxon>
        <taxon>Adinetidae</taxon>
        <taxon>Adineta</taxon>
    </lineage>
</organism>
<reference evidence="2" key="1">
    <citation type="submission" date="2021-02" db="EMBL/GenBank/DDBJ databases">
        <authorList>
            <person name="Nowell W R."/>
        </authorList>
    </citation>
    <scope>NUCLEOTIDE SEQUENCE</scope>
</reference>
<dbReference type="AlphaFoldDB" id="A0A815SSZ5"/>
<dbReference type="Proteomes" id="UP000663832">
    <property type="component" value="Unassembled WGS sequence"/>
</dbReference>
<comment type="caution">
    <text evidence="2">The sequence shown here is derived from an EMBL/GenBank/DDBJ whole genome shotgun (WGS) entry which is preliminary data.</text>
</comment>
<dbReference type="Proteomes" id="UP000663877">
    <property type="component" value="Unassembled WGS sequence"/>
</dbReference>
<evidence type="ECO:0000313" key="3">
    <source>
        <dbReference type="Proteomes" id="UP000663832"/>
    </source>
</evidence>
<accession>A0A815SSZ5</accession>
<gene>
    <name evidence="1" type="ORF">BJG266_LOCUS26049</name>
    <name evidence="2" type="ORF">QVE165_LOCUS43113</name>
</gene>
<dbReference type="EMBL" id="CAJNOI010000211">
    <property type="protein sequence ID" value="CAF1185938.1"/>
    <property type="molecule type" value="Genomic_DNA"/>
</dbReference>
<protein>
    <recommendedName>
        <fullName evidence="4">B box-type domain-containing protein</fullName>
    </recommendedName>
</protein>
<keyword evidence="3" id="KW-1185">Reference proteome</keyword>
<proteinExistence type="predicted"/>
<evidence type="ECO:0000313" key="2">
    <source>
        <dbReference type="EMBL" id="CAF1494878.1"/>
    </source>
</evidence>
<sequence>MAMAMENDKTLCDICNEEKLTYLCEGCSKKFCSMDLTEHHQMLTNELRQIDIDYGCAKEFCSVHVNEHKQKLNVELYNIIDDHYQYEQRTREQKENPYNQLLINEIDQWEKISMEKLNNNQKVAKKLSLDHYKRVLMILKRNLKT</sequence>
<dbReference type="EMBL" id="CAJNOM010000547">
    <property type="protein sequence ID" value="CAF1494878.1"/>
    <property type="molecule type" value="Genomic_DNA"/>
</dbReference>
<dbReference type="SUPFAM" id="SSF144232">
    <property type="entry name" value="HIT/MYND zinc finger-like"/>
    <property type="match status" value="1"/>
</dbReference>